<dbReference type="HAMAP" id="MF_00009">
    <property type="entry name" value="Endoribonucl_YbeY"/>
    <property type="match status" value="1"/>
</dbReference>
<dbReference type="GO" id="GO:0005737">
    <property type="term" value="C:cytoplasm"/>
    <property type="evidence" value="ECO:0007669"/>
    <property type="project" value="UniProtKB-SubCell"/>
</dbReference>
<feature type="binding site" evidence="7">
    <location>
        <position position="129"/>
    </location>
    <ligand>
        <name>Zn(2+)</name>
        <dbReference type="ChEBI" id="CHEBI:29105"/>
        <note>catalytic</note>
    </ligand>
</feature>
<comment type="cofactor">
    <cofactor evidence="7">
        <name>Zn(2+)</name>
        <dbReference type="ChEBI" id="CHEBI:29105"/>
    </cofactor>
    <text evidence="7">Binds 1 zinc ion.</text>
</comment>
<keyword evidence="3 7" id="KW-0479">Metal-binding</keyword>
<keyword evidence="7" id="KW-0690">Ribosome biogenesis</keyword>
<keyword evidence="7" id="KW-0963">Cytoplasm</keyword>
<dbReference type="InterPro" id="IPR020549">
    <property type="entry name" value="YbeY_CS"/>
</dbReference>
<dbReference type="GO" id="GO:0006364">
    <property type="term" value="P:rRNA processing"/>
    <property type="evidence" value="ECO:0007669"/>
    <property type="project" value="UniProtKB-UniRule"/>
</dbReference>
<dbReference type="NCBIfam" id="TIGR00043">
    <property type="entry name" value="rRNA maturation RNase YbeY"/>
    <property type="match status" value="1"/>
</dbReference>
<keyword evidence="7" id="KW-0698">rRNA processing</keyword>
<evidence type="ECO:0000256" key="4">
    <source>
        <dbReference type="ARBA" id="ARBA00022759"/>
    </source>
</evidence>
<evidence type="ECO:0000313" key="9">
    <source>
        <dbReference type="Proteomes" id="UP000432209"/>
    </source>
</evidence>
<comment type="caution">
    <text evidence="8">The sequence shown here is derived from an EMBL/GenBank/DDBJ whole genome shotgun (WGS) entry which is preliminary data.</text>
</comment>
<dbReference type="EMBL" id="WIPH01000004">
    <property type="protein sequence ID" value="MQR98251.1"/>
    <property type="molecule type" value="Genomic_DNA"/>
</dbReference>
<keyword evidence="5 7" id="KW-0378">Hydrolase</keyword>
<evidence type="ECO:0000256" key="2">
    <source>
        <dbReference type="ARBA" id="ARBA00022722"/>
    </source>
</evidence>
<comment type="similarity">
    <text evidence="1 7">Belongs to the endoribonuclease YbeY family.</text>
</comment>
<dbReference type="RefSeq" id="WP_153429807.1">
    <property type="nucleotide sequence ID" value="NZ_WIPH01000004.1"/>
</dbReference>
<reference evidence="8 9" key="1">
    <citation type="submission" date="2019-10" db="EMBL/GenBank/DDBJ databases">
        <title>Gluconobacter aidae sp. nov., a novel species of acetic acid bacteria isolated in Thailand.</title>
        <authorList>
            <person name="Yukphan P."/>
            <person name="Charoenyingcharoen P."/>
            <person name="Malimas S."/>
            <person name="Muramatsu Y."/>
            <person name="Nakagawa Y."/>
            <person name="Tanasupawat S."/>
            <person name="Yamada Y."/>
        </authorList>
    </citation>
    <scope>NUCLEOTIDE SEQUENCE [LARGE SCALE GENOMIC DNA]</scope>
    <source>
        <strain evidence="8 9">AC10</strain>
    </source>
</reference>
<evidence type="ECO:0000256" key="6">
    <source>
        <dbReference type="ARBA" id="ARBA00022833"/>
    </source>
</evidence>
<proteinExistence type="inferred from homology"/>
<feature type="binding site" evidence="7">
    <location>
        <position position="119"/>
    </location>
    <ligand>
        <name>Zn(2+)</name>
        <dbReference type="ChEBI" id="CHEBI:29105"/>
        <note>catalytic</note>
    </ligand>
</feature>
<comment type="subcellular location">
    <subcellularLocation>
        <location evidence="7">Cytoplasm</location>
    </subcellularLocation>
</comment>
<dbReference type="SUPFAM" id="SSF55486">
    <property type="entry name" value="Metalloproteases ('zincins'), catalytic domain"/>
    <property type="match status" value="1"/>
</dbReference>
<keyword evidence="4 7" id="KW-0255">Endonuclease</keyword>
<evidence type="ECO:0000256" key="5">
    <source>
        <dbReference type="ARBA" id="ARBA00022801"/>
    </source>
</evidence>
<keyword evidence="2 7" id="KW-0540">Nuclease</keyword>
<accession>A0A7X1SNG5</accession>
<evidence type="ECO:0000256" key="3">
    <source>
        <dbReference type="ARBA" id="ARBA00022723"/>
    </source>
</evidence>
<gene>
    <name evidence="7 8" type="primary">ybeY</name>
    <name evidence="8" type="ORF">GFJ39_03370</name>
</gene>
<dbReference type="PANTHER" id="PTHR46986:SF1">
    <property type="entry name" value="ENDORIBONUCLEASE YBEY, CHLOROPLASTIC"/>
    <property type="match status" value="1"/>
</dbReference>
<dbReference type="Gene3D" id="3.40.390.30">
    <property type="entry name" value="Metalloproteases ('zincins'), catalytic domain"/>
    <property type="match status" value="1"/>
</dbReference>
<keyword evidence="6 7" id="KW-0862">Zinc</keyword>
<dbReference type="EC" id="3.1.-.-" evidence="7"/>
<dbReference type="InterPro" id="IPR002036">
    <property type="entry name" value="YbeY"/>
</dbReference>
<name>A0A7X1SNG5_9PROT</name>
<dbReference type="InterPro" id="IPR023091">
    <property type="entry name" value="MetalPrtase_cat_dom_sf_prd"/>
</dbReference>
<comment type="function">
    <text evidence="7">Single strand-specific metallo-endoribonuclease involved in late-stage 70S ribosome quality control and in maturation of the 3' terminus of the 16S rRNA.</text>
</comment>
<feature type="binding site" evidence="7">
    <location>
        <position position="123"/>
    </location>
    <ligand>
        <name>Zn(2+)</name>
        <dbReference type="ChEBI" id="CHEBI:29105"/>
        <note>catalytic</note>
    </ligand>
</feature>
<dbReference type="GO" id="GO:0008270">
    <property type="term" value="F:zinc ion binding"/>
    <property type="evidence" value="ECO:0007669"/>
    <property type="project" value="UniProtKB-UniRule"/>
</dbReference>
<dbReference type="PANTHER" id="PTHR46986">
    <property type="entry name" value="ENDORIBONUCLEASE YBEY, CHLOROPLASTIC"/>
    <property type="match status" value="1"/>
</dbReference>
<dbReference type="GO" id="GO:0004222">
    <property type="term" value="F:metalloendopeptidase activity"/>
    <property type="evidence" value="ECO:0007669"/>
    <property type="project" value="InterPro"/>
</dbReference>
<organism evidence="8 9">
    <name type="scientific">Gluconobacter aidae</name>
    <dbReference type="NCBI Taxonomy" id="2662454"/>
    <lineage>
        <taxon>Bacteria</taxon>
        <taxon>Pseudomonadati</taxon>
        <taxon>Pseudomonadota</taxon>
        <taxon>Alphaproteobacteria</taxon>
        <taxon>Acetobacterales</taxon>
        <taxon>Acetobacteraceae</taxon>
        <taxon>Gluconobacter</taxon>
    </lineage>
</organism>
<keyword evidence="9" id="KW-1185">Reference proteome</keyword>
<dbReference type="Proteomes" id="UP000432209">
    <property type="component" value="Unassembled WGS sequence"/>
</dbReference>
<dbReference type="GO" id="GO:0004521">
    <property type="term" value="F:RNA endonuclease activity"/>
    <property type="evidence" value="ECO:0007669"/>
    <property type="project" value="UniProtKB-UniRule"/>
</dbReference>
<protein>
    <recommendedName>
        <fullName evidence="7">Endoribonuclease YbeY</fullName>
        <ecNumber evidence="7">3.1.-.-</ecNumber>
    </recommendedName>
</protein>
<evidence type="ECO:0000313" key="8">
    <source>
        <dbReference type="EMBL" id="MQR98251.1"/>
    </source>
</evidence>
<dbReference type="AlphaFoldDB" id="A0A7X1SNG5"/>
<sequence>MEPPSRYAGTDIIIEDARWRASVPGTERAIRRALVAVARQGGPDFTQSPAPSILLATDRIVKRLNARFRDRNKPTNVLTFEPLSPAHGGDIVLGYETVHREAAAARRSLRAHLSHLVVHGALHLAGYDHHHPGEAREMEGIETRTLRSLGFGDPWRQGNWRQGNWQQAGSVRI</sequence>
<dbReference type="PROSITE" id="PS01306">
    <property type="entry name" value="UPF0054"/>
    <property type="match status" value="1"/>
</dbReference>
<dbReference type="Pfam" id="PF02130">
    <property type="entry name" value="YbeY"/>
    <property type="match status" value="1"/>
</dbReference>
<evidence type="ECO:0000256" key="1">
    <source>
        <dbReference type="ARBA" id="ARBA00010875"/>
    </source>
</evidence>
<evidence type="ECO:0000256" key="7">
    <source>
        <dbReference type="HAMAP-Rule" id="MF_00009"/>
    </source>
</evidence>